<reference evidence="4" key="4">
    <citation type="submission" date="2020-10" db="EMBL/GenBank/DDBJ databases">
        <authorList>
            <person name="Bassil N.M."/>
            <person name="Lloyd J.R."/>
        </authorList>
    </citation>
    <scope>NUCLEOTIDE SEQUENCE</scope>
    <source>
        <strain evidence="4">NB2006</strain>
    </source>
</reference>
<dbReference type="RefSeq" id="WP_071318573.1">
    <property type="nucleotide sequence ID" value="NZ_CP063356.2"/>
</dbReference>
<accession>A0A1S2L7Q7</accession>
<evidence type="ECO:0000259" key="2">
    <source>
        <dbReference type="Pfam" id="PF13115"/>
    </source>
</evidence>
<feature type="chain" id="PRO_5038219843" evidence="1">
    <location>
        <begin position="22"/>
        <end position="150"/>
    </location>
</feature>
<dbReference type="AlphaFoldDB" id="A0A1S2L7Q7"/>
<feature type="signal peptide" evidence="1">
    <location>
        <begin position="1"/>
        <end position="21"/>
    </location>
</feature>
<reference evidence="4 5" key="3">
    <citation type="journal article" date="2019" name="Int. J. Syst. Evol. Microbiol.">
        <title>Anaerobacillus isosaccharinicus sp. nov., an alkaliphilic bacterium which degrades isosaccharinic acid.</title>
        <authorList>
            <person name="Bassil N.M."/>
            <person name="Lloyd J.R."/>
        </authorList>
    </citation>
    <scope>NUCLEOTIDE SEQUENCE [LARGE SCALE GENOMIC DNA]</scope>
    <source>
        <strain evidence="4 5">NB2006</strain>
    </source>
</reference>
<proteinExistence type="predicted"/>
<sequence>MKKYLLISMFFILLLAACGQNDDQKAEEVNFLDPIEVQLTNQTELMVNEDIVTQAFVSQNNTPVSDAEEVFFEIWQHGNPDTYRSVEALAKGEGLYEVIWSANEDGVYYVFYHVTANGMHRMEKHQFVIGDVDVERILATPDEKPKKHMH</sequence>
<evidence type="ECO:0000313" key="3">
    <source>
        <dbReference type="EMBL" id="OIJ08386.1"/>
    </source>
</evidence>
<keyword evidence="1" id="KW-0732">Signal</keyword>
<evidence type="ECO:0000313" key="5">
    <source>
        <dbReference type="Proteomes" id="UP000180175"/>
    </source>
</evidence>
<dbReference type="PROSITE" id="PS51257">
    <property type="entry name" value="PROKAR_LIPOPROTEIN"/>
    <property type="match status" value="1"/>
</dbReference>
<dbReference type="OrthoDB" id="2679563at2"/>
<name>A0A1S2L7Q7_9BACI</name>
<dbReference type="EMBL" id="LQXD01000162">
    <property type="protein sequence ID" value="OIJ08386.1"/>
    <property type="molecule type" value="Genomic_DNA"/>
</dbReference>
<reference evidence="3 5" key="1">
    <citation type="submission" date="2016-10" db="EMBL/GenBank/DDBJ databases">
        <title>Draft genome sequences of four alkaliphilic bacteria belonging to the Anaerobacillus genus.</title>
        <authorList>
            <person name="Bassil N.M."/>
            <person name="Lloyd J.R."/>
        </authorList>
    </citation>
    <scope>NUCLEOTIDE SEQUENCE [LARGE SCALE GENOMIC DNA]</scope>
    <source>
        <strain evidence="3 5">NB2006</strain>
    </source>
</reference>
<dbReference type="EMBL" id="CP063356">
    <property type="protein sequence ID" value="QOY34125.1"/>
    <property type="molecule type" value="Genomic_DNA"/>
</dbReference>
<protein>
    <submittedName>
        <fullName evidence="4">FixH family protein</fullName>
    </submittedName>
</protein>
<dbReference type="KEGG" id="aia:AWH56_015440"/>
<dbReference type="InterPro" id="IPR032693">
    <property type="entry name" value="YtkA-like_dom"/>
</dbReference>
<feature type="domain" description="YtkA-like" evidence="2">
    <location>
        <begin position="33"/>
        <end position="110"/>
    </location>
</feature>
<dbReference type="Proteomes" id="UP000180175">
    <property type="component" value="Chromosome"/>
</dbReference>
<evidence type="ECO:0000313" key="4">
    <source>
        <dbReference type="EMBL" id="QOY34125.1"/>
    </source>
</evidence>
<dbReference type="Pfam" id="PF13115">
    <property type="entry name" value="YtkA"/>
    <property type="match status" value="1"/>
</dbReference>
<keyword evidence="5" id="KW-1185">Reference proteome</keyword>
<gene>
    <name evidence="4" type="ORF">AWH56_015440</name>
    <name evidence="3" type="ORF">AWH56_19225</name>
</gene>
<reference evidence="4 5" key="2">
    <citation type="journal article" date="2017" name="Genome Announc.">
        <title>Draft Genome Sequences of Four Alkaliphilic Bacteria Belonging to the Anaerobacillus Genus.</title>
        <authorList>
            <person name="Bassil N.M."/>
            <person name="Lloyd J.R."/>
        </authorList>
    </citation>
    <scope>NUCLEOTIDE SEQUENCE [LARGE SCALE GENOMIC DNA]</scope>
    <source>
        <strain evidence="4 5">NB2006</strain>
    </source>
</reference>
<evidence type="ECO:0000256" key="1">
    <source>
        <dbReference type="SAM" id="SignalP"/>
    </source>
</evidence>
<organism evidence="3 5">
    <name type="scientific">Anaerobacillus isosaccharinicus</name>
    <dbReference type="NCBI Taxonomy" id="1532552"/>
    <lineage>
        <taxon>Bacteria</taxon>
        <taxon>Bacillati</taxon>
        <taxon>Bacillota</taxon>
        <taxon>Bacilli</taxon>
        <taxon>Bacillales</taxon>
        <taxon>Bacillaceae</taxon>
        <taxon>Anaerobacillus</taxon>
    </lineage>
</organism>